<protein>
    <recommendedName>
        <fullName evidence="8">Xylanolytic transcriptional activator regulatory domain-containing protein</fullName>
    </recommendedName>
</protein>
<evidence type="ECO:0000256" key="6">
    <source>
        <dbReference type="ARBA" id="ARBA00023242"/>
    </source>
</evidence>
<dbReference type="GO" id="GO:0006351">
    <property type="term" value="P:DNA-templated transcription"/>
    <property type="evidence" value="ECO:0007669"/>
    <property type="project" value="InterPro"/>
</dbReference>
<accession>A0A3E2H2B9</accession>
<evidence type="ECO:0000256" key="1">
    <source>
        <dbReference type="ARBA" id="ARBA00004123"/>
    </source>
</evidence>
<comment type="caution">
    <text evidence="9">The sequence shown here is derived from an EMBL/GenBank/DDBJ whole genome shotgun (WGS) entry which is preliminary data.</text>
</comment>
<dbReference type="EMBL" id="NCSJ02000222">
    <property type="protein sequence ID" value="RFU27123.1"/>
    <property type="molecule type" value="Genomic_DNA"/>
</dbReference>
<dbReference type="STRING" id="5539.A0A3E2H2B9"/>
<dbReference type="GO" id="GO:0008270">
    <property type="term" value="F:zinc ion binding"/>
    <property type="evidence" value="ECO:0007669"/>
    <property type="project" value="UniProtKB-KW"/>
</dbReference>
<feature type="compositionally biased region" description="Polar residues" evidence="7">
    <location>
        <begin position="25"/>
        <end position="42"/>
    </location>
</feature>
<dbReference type="OMA" id="CHTGSKP"/>
<evidence type="ECO:0000259" key="8">
    <source>
        <dbReference type="Pfam" id="PF04082"/>
    </source>
</evidence>
<feature type="compositionally biased region" description="Basic and acidic residues" evidence="7">
    <location>
        <begin position="10"/>
        <end position="21"/>
    </location>
</feature>
<name>A0A3E2H2B9_SCYLI</name>
<feature type="compositionally biased region" description="Polar residues" evidence="7">
    <location>
        <begin position="49"/>
        <end position="61"/>
    </location>
</feature>
<dbReference type="InterPro" id="IPR007219">
    <property type="entry name" value="XnlR_reg_dom"/>
</dbReference>
<dbReference type="PANTHER" id="PTHR40626">
    <property type="entry name" value="MIP31509P"/>
    <property type="match status" value="1"/>
</dbReference>
<feature type="region of interest" description="Disordered" evidence="7">
    <location>
        <begin position="682"/>
        <end position="707"/>
    </location>
</feature>
<evidence type="ECO:0000256" key="7">
    <source>
        <dbReference type="SAM" id="MobiDB-lite"/>
    </source>
</evidence>
<dbReference type="CDD" id="cd12148">
    <property type="entry name" value="fungal_TF_MHR"/>
    <property type="match status" value="1"/>
</dbReference>
<dbReference type="GO" id="GO:0000978">
    <property type="term" value="F:RNA polymerase II cis-regulatory region sequence-specific DNA binding"/>
    <property type="evidence" value="ECO:0007669"/>
    <property type="project" value="InterPro"/>
</dbReference>
<feature type="compositionally biased region" description="Low complexity" evidence="7">
    <location>
        <begin position="687"/>
        <end position="706"/>
    </location>
</feature>
<sequence>MNYSCFPTEARTKPDTDHKGDVSPIQFSSITVKQSSKSTRSTPEAAITTPVSMPSAGTPTTDEVHDLSSVWDQQLQSPTQYQSIATSTTDMSTSIRQSTSTPPMPLSDVPPLTGDIDFDLIWPDSEVLFQTIVAPDTSNTNPWLAMPMSMPLTFPLSEAYDLNNFEWNENHKVNHKESIGTCSADDVQFQTPNSSRDRGSSIDAIPRGGNSRAVDDVSRMVASLSSSVTAAVEATSITSMFLDECLHMFFVRFIPTFPILHRATFVFRDCTQPLLLNAIAIGSLYRGPKDSIAKGEVLWRLAHIAVATSWEKLITHRGPYDACKGVQLVLAALLGQIYGALSRNREIRTTSQAFHALGFFWARHCGMFDSEPYSLDHLPSLNDPEATKDYQWRVWAAKQIQLRALLGHYTVDGLMGRMFGRPTSIRHAANRLGLPCSDALFEANSADEWLTVMNSEKSSPNKTSITSFRAIFHSLFQPTDYSGIPTPLETTAFTALSLRVVLEGLQTFVSDSSDDDLGPAVGVPPIFEIRRALVKMHHIISLSQHLFSAEKLELLLRWHGICLDICVDSSILCKNVCSRYGIAQYIWAGSGGEGELEMTKNELDLIRWAATDNARRALLHAIAIQEMIEQLPRGRAHVTHIPTSLFAAATVYVVLCLGGLTQFNLPSEVEWKEVLLSHNEDPNDGLSSSASSSSSELSPTSTQSETRGFISDSCLNLGVGSALEGDKHRNKHIGISRNLLYELNSMQKLFRCLSAQWGISFEMEEVMDKWIGLCHR</sequence>
<dbReference type="Proteomes" id="UP000258309">
    <property type="component" value="Unassembled WGS sequence"/>
</dbReference>
<keyword evidence="10" id="KW-1185">Reference proteome</keyword>
<reference evidence="9 10" key="1">
    <citation type="submission" date="2018-05" db="EMBL/GenBank/DDBJ databases">
        <title>Draft genome sequence of Scytalidium lignicola DSM 105466, a ubiquitous saprotrophic fungus.</title>
        <authorList>
            <person name="Buettner E."/>
            <person name="Gebauer A.M."/>
            <person name="Hofrichter M."/>
            <person name="Liers C."/>
            <person name="Kellner H."/>
        </authorList>
    </citation>
    <scope>NUCLEOTIDE SEQUENCE [LARGE SCALE GENOMIC DNA]</scope>
    <source>
        <strain evidence="9 10">DSM 105466</strain>
    </source>
</reference>
<keyword evidence="5" id="KW-0862">Zinc</keyword>
<organism evidence="9 10">
    <name type="scientific">Scytalidium lignicola</name>
    <name type="common">Hyphomycete</name>
    <dbReference type="NCBI Taxonomy" id="5539"/>
    <lineage>
        <taxon>Eukaryota</taxon>
        <taxon>Fungi</taxon>
        <taxon>Dikarya</taxon>
        <taxon>Ascomycota</taxon>
        <taxon>Pezizomycotina</taxon>
        <taxon>Leotiomycetes</taxon>
        <taxon>Leotiomycetes incertae sedis</taxon>
        <taxon>Scytalidium</taxon>
    </lineage>
</organism>
<keyword evidence="4" id="KW-0863">Zinc-finger</keyword>
<dbReference type="PANTHER" id="PTHR40626:SF14">
    <property type="entry name" value="C2H2 TYPE ZINC FINGER DOMAIN PROTEIN (AFU_ORTHOLOGUE AFUA_1G02360)"/>
    <property type="match status" value="1"/>
</dbReference>
<evidence type="ECO:0000256" key="3">
    <source>
        <dbReference type="ARBA" id="ARBA00022737"/>
    </source>
</evidence>
<evidence type="ECO:0000256" key="4">
    <source>
        <dbReference type="ARBA" id="ARBA00022771"/>
    </source>
</evidence>
<evidence type="ECO:0000313" key="9">
    <source>
        <dbReference type="EMBL" id="RFU27123.1"/>
    </source>
</evidence>
<dbReference type="AlphaFoldDB" id="A0A3E2H2B9"/>
<evidence type="ECO:0000313" key="10">
    <source>
        <dbReference type="Proteomes" id="UP000258309"/>
    </source>
</evidence>
<feature type="non-terminal residue" evidence="9">
    <location>
        <position position="1"/>
    </location>
</feature>
<keyword evidence="2" id="KW-0479">Metal-binding</keyword>
<dbReference type="InterPro" id="IPR051059">
    <property type="entry name" value="VerF-like"/>
</dbReference>
<proteinExistence type="predicted"/>
<dbReference type="GO" id="GO:0000981">
    <property type="term" value="F:DNA-binding transcription factor activity, RNA polymerase II-specific"/>
    <property type="evidence" value="ECO:0007669"/>
    <property type="project" value="InterPro"/>
</dbReference>
<dbReference type="OrthoDB" id="3945418at2759"/>
<feature type="domain" description="Xylanolytic transcriptional activator regulatory" evidence="8">
    <location>
        <begin position="246"/>
        <end position="477"/>
    </location>
</feature>
<dbReference type="GO" id="GO:0005634">
    <property type="term" value="C:nucleus"/>
    <property type="evidence" value="ECO:0007669"/>
    <property type="project" value="UniProtKB-SubCell"/>
</dbReference>
<feature type="non-terminal residue" evidence="9">
    <location>
        <position position="776"/>
    </location>
</feature>
<feature type="region of interest" description="Disordered" evidence="7">
    <location>
        <begin position="1"/>
        <end position="63"/>
    </location>
</feature>
<gene>
    <name evidence="9" type="ORF">B7463_g9215</name>
</gene>
<dbReference type="GO" id="GO:0000785">
    <property type="term" value="C:chromatin"/>
    <property type="evidence" value="ECO:0007669"/>
    <property type="project" value="TreeGrafter"/>
</dbReference>
<feature type="compositionally biased region" description="Polar residues" evidence="7">
    <location>
        <begin position="87"/>
        <end position="101"/>
    </location>
</feature>
<evidence type="ECO:0000256" key="2">
    <source>
        <dbReference type="ARBA" id="ARBA00022723"/>
    </source>
</evidence>
<evidence type="ECO:0000256" key="5">
    <source>
        <dbReference type="ARBA" id="ARBA00022833"/>
    </source>
</evidence>
<feature type="region of interest" description="Disordered" evidence="7">
    <location>
        <begin position="87"/>
        <end position="109"/>
    </location>
</feature>
<comment type="subcellular location">
    <subcellularLocation>
        <location evidence="1">Nucleus</location>
    </subcellularLocation>
</comment>
<keyword evidence="3" id="KW-0677">Repeat</keyword>
<keyword evidence="6" id="KW-0539">Nucleus</keyword>
<dbReference type="Pfam" id="PF04082">
    <property type="entry name" value="Fungal_trans"/>
    <property type="match status" value="1"/>
</dbReference>